<gene>
    <name evidence="1" type="ORF">ACCB08209</name>
</gene>
<dbReference type="EMBL" id="JR046988">
    <property type="protein sequence ID" value="AEY60294.1"/>
    <property type="molecule type" value="mRNA"/>
</dbReference>
<proteinExistence type="evidence at transcript level"/>
<protein>
    <submittedName>
        <fullName evidence="1">Uncharacterized protein</fullName>
    </submittedName>
</protein>
<accession>V9IIX7</accession>
<dbReference type="AlphaFoldDB" id="V9IIX7"/>
<evidence type="ECO:0000313" key="1">
    <source>
        <dbReference type="EMBL" id="AEY60294.1"/>
    </source>
</evidence>
<organism evidence="1">
    <name type="scientific">Apis cerana</name>
    <name type="common">Indian honeybee</name>
    <dbReference type="NCBI Taxonomy" id="7461"/>
    <lineage>
        <taxon>Eukaryota</taxon>
        <taxon>Metazoa</taxon>
        <taxon>Ecdysozoa</taxon>
        <taxon>Arthropoda</taxon>
        <taxon>Hexapoda</taxon>
        <taxon>Insecta</taxon>
        <taxon>Pterygota</taxon>
        <taxon>Neoptera</taxon>
        <taxon>Endopterygota</taxon>
        <taxon>Hymenoptera</taxon>
        <taxon>Apocrita</taxon>
        <taxon>Aculeata</taxon>
        <taxon>Apoidea</taxon>
        <taxon>Anthophila</taxon>
        <taxon>Apidae</taxon>
        <taxon>Apis</taxon>
    </lineage>
</organism>
<reference evidence="1" key="1">
    <citation type="submission" date="2011-11" db="EMBL/GenBank/DDBJ databases">
        <title>Decoding the brain transcriptome of the Eastern honeybee (Apis cerana) based on pyrosequencing.</title>
        <authorList>
            <person name="Sun L."/>
            <person name="Zheng H."/>
            <person name="Wang Y."/>
            <person name="Xie X."/>
            <person name="Zhu Y."/>
            <person name="Gu W."/>
            <person name="Wang S."/>
        </authorList>
    </citation>
    <scope>NUCLEOTIDE SEQUENCE</scope>
    <source>
        <tissue evidence="1">Brain</tissue>
    </source>
</reference>
<name>V9IIX7_APICE</name>
<sequence length="45" mass="5286">MEENNLSLKDQLYCIQCIFTILSGQGLQLNLDPYRFVLSKNKYCK</sequence>